<proteinExistence type="predicted"/>
<keyword evidence="2" id="KW-0732">Signal</keyword>
<keyword evidence="4" id="KW-1185">Reference proteome</keyword>
<dbReference type="EMBL" id="CP031386">
    <property type="protein sequence ID" value="QPG96392.1"/>
    <property type="molecule type" value="Genomic_DNA"/>
</dbReference>
<gene>
    <name evidence="3" type="ORF">C2857_004055</name>
</gene>
<name>A0A7S9KNZ5_EPIFF</name>
<dbReference type="Proteomes" id="UP000594364">
    <property type="component" value="Chromosome 2"/>
</dbReference>
<evidence type="ECO:0000313" key="3">
    <source>
        <dbReference type="EMBL" id="QPG96392.1"/>
    </source>
</evidence>
<sequence length="110" mass="12354">MVAITFALIYRCCILSLYHLYQMQRAEATEERLLAKKDIRVFTLDNAPARAAREFKSCHDMQSTSAEQRGNVRPVSHGLKHGQVNLDGGYPHALHVSIKCVPDFSSPPKT</sequence>
<dbReference type="AlphaFoldDB" id="A0A7S9KNZ5"/>
<evidence type="ECO:0000256" key="1">
    <source>
        <dbReference type="SAM" id="MobiDB-lite"/>
    </source>
</evidence>
<feature type="region of interest" description="Disordered" evidence="1">
    <location>
        <begin position="56"/>
        <end position="78"/>
    </location>
</feature>
<feature type="signal peptide" evidence="2">
    <location>
        <begin position="1"/>
        <end position="28"/>
    </location>
</feature>
<feature type="chain" id="PRO_5034795039" evidence="2">
    <location>
        <begin position="29"/>
        <end position="110"/>
    </location>
</feature>
<reference evidence="3 4" key="1">
    <citation type="journal article" date="2018" name="PLoS Genet.">
        <title>Repeat elements organise 3D genome structure and mediate transcription in the filamentous fungus Epichloe festucae.</title>
        <authorList>
            <person name="Winter D.J."/>
            <person name="Ganley A.R.D."/>
            <person name="Young C.A."/>
            <person name="Liachko I."/>
            <person name="Schardl C.L."/>
            <person name="Dupont P.Y."/>
            <person name="Berry D."/>
            <person name="Ram A."/>
            <person name="Scott B."/>
            <person name="Cox M.P."/>
        </authorList>
    </citation>
    <scope>NUCLEOTIDE SEQUENCE [LARGE SCALE GENOMIC DNA]</scope>
    <source>
        <strain evidence="3 4">Fl1</strain>
    </source>
</reference>
<organism evidence="3 4">
    <name type="scientific">Epichloe festucae (strain Fl1)</name>
    <dbReference type="NCBI Taxonomy" id="877507"/>
    <lineage>
        <taxon>Eukaryota</taxon>
        <taxon>Fungi</taxon>
        <taxon>Dikarya</taxon>
        <taxon>Ascomycota</taxon>
        <taxon>Pezizomycotina</taxon>
        <taxon>Sordariomycetes</taxon>
        <taxon>Hypocreomycetidae</taxon>
        <taxon>Hypocreales</taxon>
        <taxon>Clavicipitaceae</taxon>
        <taxon>Epichloe</taxon>
    </lineage>
</organism>
<evidence type="ECO:0000256" key="2">
    <source>
        <dbReference type="SAM" id="SignalP"/>
    </source>
</evidence>
<accession>A0A7S9KNZ5</accession>
<evidence type="ECO:0000313" key="4">
    <source>
        <dbReference type="Proteomes" id="UP000594364"/>
    </source>
</evidence>
<protein>
    <submittedName>
        <fullName evidence="3">Uncharacterized protein</fullName>
    </submittedName>
</protein>